<dbReference type="AlphaFoldDB" id="F4CSN6"/>
<evidence type="ECO:0000313" key="3">
    <source>
        <dbReference type="Proteomes" id="UP000007809"/>
    </source>
</evidence>
<reference evidence="2 3" key="1">
    <citation type="journal article" date="2011" name="J. Bacteriol.">
        <title>Genome sequence of the 1,4-dioxane-degrading Pseudonocardia dioxanivorans strain CB1190.</title>
        <authorList>
            <person name="Sales C.M."/>
            <person name="Mahendra S."/>
            <person name="Grostern A."/>
            <person name="Parales R.E."/>
            <person name="Goodwin L.A."/>
            <person name="Woyke T."/>
            <person name="Nolan M."/>
            <person name="Lapidus A."/>
            <person name="Chertkov O."/>
            <person name="Ovchinnikova G."/>
            <person name="Sczyrba A."/>
            <person name="Alvarez-Cohen L."/>
        </authorList>
    </citation>
    <scope>NUCLEOTIDE SEQUENCE [LARGE SCALE GENOMIC DNA]</scope>
    <source>
        <strain evidence="3">ATCC 55486 / DSM 44775 / JCM 13855 / CB1190</strain>
    </source>
</reference>
<protein>
    <submittedName>
        <fullName evidence="2">Uncharacterized protein</fullName>
    </submittedName>
</protein>
<dbReference type="STRING" id="675635.Psed_1874"/>
<gene>
    <name evidence="2" type="ordered locus">Psed_1874</name>
</gene>
<feature type="compositionally biased region" description="Gly residues" evidence="1">
    <location>
        <begin position="75"/>
        <end position="84"/>
    </location>
</feature>
<evidence type="ECO:0000313" key="2">
    <source>
        <dbReference type="EMBL" id="AEA24108.1"/>
    </source>
</evidence>
<sequence>MLAVAVPALVALVASLLPIVLNSPSGEGAPLVTSPDPAALSIVENPPDSTPSQLPRSLVDNTTKTPRSTSAPSTGRGGGGGGGAPAASGGTSALFAGPGSPWGQLLPAGAAVDPNSSGYVSSMASEKFLMSFKQWTVPIYYADASTPRHDVPLTENWGASVLRNVPVPPNAKPDPSEDAHLSIVDRSTGCVYDFWGAKGGGSGLSASWGNAIPTNSNGIYPGGMGSRGSGFSAAAGVVTADELRRGVINHALVFAYPNTKSGGPVAPATKSDGRTGGGNALPEGARVRLDPSLNLASLGLNKYELTIATAMQKYGMILGDTSGGFTVYAQNPQSAPGAFTGLLPDDTWVDLTKIPTDRLQVMKLPPQSSNDSRVVGNRCNGW</sequence>
<dbReference type="HOGENOM" id="CLU_723349_0_0_11"/>
<dbReference type="eggNOG" id="ENOG5030J7Z">
    <property type="taxonomic scope" value="Bacteria"/>
</dbReference>
<feature type="region of interest" description="Disordered" evidence="1">
    <location>
        <begin position="42"/>
        <end position="94"/>
    </location>
</feature>
<keyword evidence="3" id="KW-1185">Reference proteome</keyword>
<feature type="region of interest" description="Disordered" evidence="1">
    <location>
        <begin position="263"/>
        <end position="284"/>
    </location>
</feature>
<evidence type="ECO:0000256" key="1">
    <source>
        <dbReference type="SAM" id="MobiDB-lite"/>
    </source>
</evidence>
<dbReference type="Proteomes" id="UP000007809">
    <property type="component" value="Chromosome"/>
</dbReference>
<dbReference type="EMBL" id="CP002593">
    <property type="protein sequence ID" value="AEA24108.1"/>
    <property type="molecule type" value="Genomic_DNA"/>
</dbReference>
<dbReference type="KEGG" id="pdx:Psed_1874"/>
<proteinExistence type="predicted"/>
<accession>F4CSN6</accession>
<feature type="compositionally biased region" description="Polar residues" evidence="1">
    <location>
        <begin position="50"/>
        <end position="66"/>
    </location>
</feature>
<name>F4CSN6_PSEUX</name>
<organism evidence="2 3">
    <name type="scientific">Pseudonocardia dioxanivorans (strain ATCC 55486 / DSM 44775 / JCM 13855 / CB1190)</name>
    <dbReference type="NCBI Taxonomy" id="675635"/>
    <lineage>
        <taxon>Bacteria</taxon>
        <taxon>Bacillati</taxon>
        <taxon>Actinomycetota</taxon>
        <taxon>Actinomycetes</taxon>
        <taxon>Pseudonocardiales</taxon>
        <taxon>Pseudonocardiaceae</taxon>
        <taxon>Pseudonocardia</taxon>
    </lineage>
</organism>